<evidence type="ECO:0000313" key="4">
    <source>
        <dbReference type="Proteomes" id="UP000500938"/>
    </source>
</evidence>
<gene>
    <name evidence="3" type="ORF">HKW67_15645</name>
</gene>
<dbReference type="RefSeq" id="WP_171226281.1">
    <property type="nucleotide sequence ID" value="NZ_CP053085.1"/>
</dbReference>
<dbReference type="PANTHER" id="PTHR40057">
    <property type="entry name" value="SLR1162 PROTEIN"/>
    <property type="match status" value="1"/>
</dbReference>
<feature type="transmembrane region" description="Helical" evidence="1">
    <location>
        <begin position="147"/>
        <end position="166"/>
    </location>
</feature>
<keyword evidence="1" id="KW-1133">Transmembrane helix</keyword>
<dbReference type="KEGG" id="ggr:HKW67_15645"/>
<reference evidence="3 4" key="1">
    <citation type="submission" date="2020-05" db="EMBL/GenBank/DDBJ databases">
        <title>Complete genome sequence of Gemmatimonas greenlandica TET16.</title>
        <authorList>
            <person name="Zeng Y."/>
        </authorList>
    </citation>
    <scope>NUCLEOTIDE SEQUENCE [LARGE SCALE GENOMIC DNA]</scope>
    <source>
        <strain evidence="3 4">TET16</strain>
    </source>
</reference>
<keyword evidence="1" id="KW-0812">Transmembrane</keyword>
<feature type="transmembrane region" description="Helical" evidence="1">
    <location>
        <begin position="119"/>
        <end position="141"/>
    </location>
</feature>
<evidence type="ECO:0000259" key="2">
    <source>
        <dbReference type="PROSITE" id="PS51725"/>
    </source>
</evidence>
<dbReference type="GO" id="GO:0004497">
    <property type="term" value="F:monooxygenase activity"/>
    <property type="evidence" value="ECO:0007669"/>
    <property type="project" value="UniProtKB-KW"/>
</dbReference>
<dbReference type="Proteomes" id="UP000500938">
    <property type="component" value="Chromosome"/>
</dbReference>
<dbReference type="InterPro" id="IPR011008">
    <property type="entry name" value="Dimeric_a/b-barrel"/>
</dbReference>
<dbReference type="InterPro" id="IPR007138">
    <property type="entry name" value="ABM_dom"/>
</dbReference>
<dbReference type="PROSITE" id="PS51725">
    <property type="entry name" value="ABM"/>
    <property type="match status" value="1"/>
</dbReference>
<dbReference type="InterPro" id="IPR038762">
    <property type="entry name" value="ABM_predict"/>
</dbReference>
<name>A0A6M4IS36_9BACT</name>
<proteinExistence type="predicted"/>
<dbReference type="EMBL" id="CP053085">
    <property type="protein sequence ID" value="QJR36848.1"/>
    <property type="molecule type" value="Genomic_DNA"/>
</dbReference>
<dbReference type="AlphaFoldDB" id="A0A6M4IS36"/>
<dbReference type="Pfam" id="PF03992">
    <property type="entry name" value="ABM"/>
    <property type="match status" value="1"/>
</dbReference>
<accession>A0A6M4IS36</accession>
<dbReference type="SUPFAM" id="SSF54909">
    <property type="entry name" value="Dimeric alpha+beta barrel"/>
    <property type="match status" value="1"/>
</dbReference>
<sequence length="179" mass="19797">MNEPVTVVVTRRVKAGRQAEYEAWLTQLLRDVTALPGYLGTTVHRPPPGGPREYTSVFRFDSIASLRAFESSDLRRHALQAVSSLVEADAAWRQLSGLEFWFSPPAGTVVPQPSRARMAIVMVVVVYALVLSIGQLVGVALAGAPSAMRLLVTIVIEVALMTWVIMPRLTRVLARWIYR</sequence>
<evidence type="ECO:0000313" key="3">
    <source>
        <dbReference type="EMBL" id="QJR36848.1"/>
    </source>
</evidence>
<feature type="domain" description="ABM" evidence="2">
    <location>
        <begin position="5"/>
        <end position="95"/>
    </location>
</feature>
<protein>
    <submittedName>
        <fullName evidence="3">Antibiotic biosynthesis monooxygenase</fullName>
    </submittedName>
</protein>
<evidence type="ECO:0000256" key="1">
    <source>
        <dbReference type="SAM" id="Phobius"/>
    </source>
</evidence>
<keyword evidence="3" id="KW-0503">Monooxygenase</keyword>
<keyword evidence="1" id="KW-0472">Membrane</keyword>
<keyword evidence="3" id="KW-0560">Oxidoreductase</keyword>
<keyword evidence="4" id="KW-1185">Reference proteome</keyword>
<dbReference type="PANTHER" id="PTHR40057:SF1">
    <property type="entry name" value="SLR1162 PROTEIN"/>
    <property type="match status" value="1"/>
</dbReference>
<organism evidence="3 4">
    <name type="scientific">Gemmatimonas groenlandica</name>
    <dbReference type="NCBI Taxonomy" id="2732249"/>
    <lineage>
        <taxon>Bacteria</taxon>
        <taxon>Pseudomonadati</taxon>
        <taxon>Gemmatimonadota</taxon>
        <taxon>Gemmatimonadia</taxon>
        <taxon>Gemmatimonadales</taxon>
        <taxon>Gemmatimonadaceae</taxon>
        <taxon>Gemmatimonas</taxon>
    </lineage>
</organism>
<dbReference type="Gene3D" id="3.30.70.100">
    <property type="match status" value="1"/>
</dbReference>